<dbReference type="SUPFAM" id="SSF54695">
    <property type="entry name" value="POZ domain"/>
    <property type="match status" value="1"/>
</dbReference>
<dbReference type="Pfam" id="PF00651">
    <property type="entry name" value="BTB"/>
    <property type="match status" value="1"/>
</dbReference>
<feature type="compositionally biased region" description="Polar residues" evidence="1">
    <location>
        <begin position="263"/>
        <end position="273"/>
    </location>
</feature>
<accession>A0A4Z0AAI5</accession>
<gene>
    <name evidence="3" type="ORF">EWM64_g253</name>
</gene>
<feature type="region of interest" description="Disordered" evidence="1">
    <location>
        <begin position="1"/>
        <end position="42"/>
    </location>
</feature>
<dbReference type="Gene3D" id="3.30.710.10">
    <property type="entry name" value="Potassium Channel Kv1.1, Chain A"/>
    <property type="match status" value="1"/>
</dbReference>
<dbReference type="Proteomes" id="UP000298061">
    <property type="component" value="Unassembled WGS sequence"/>
</dbReference>
<feature type="compositionally biased region" description="Basic and acidic residues" evidence="1">
    <location>
        <begin position="247"/>
        <end position="258"/>
    </location>
</feature>
<name>A0A4Z0AAI5_9AGAM</name>
<dbReference type="EMBL" id="SFCI01000011">
    <property type="protein sequence ID" value="TFY83755.1"/>
    <property type="molecule type" value="Genomic_DNA"/>
</dbReference>
<dbReference type="SMART" id="SM00225">
    <property type="entry name" value="BTB"/>
    <property type="match status" value="1"/>
</dbReference>
<dbReference type="OrthoDB" id="2367075at2759"/>
<dbReference type="PROSITE" id="PS50097">
    <property type="entry name" value="BTB"/>
    <property type="match status" value="1"/>
</dbReference>
<dbReference type="AlphaFoldDB" id="A0A4Z0AAI5"/>
<feature type="compositionally biased region" description="Basic and acidic residues" evidence="1">
    <location>
        <begin position="282"/>
        <end position="298"/>
    </location>
</feature>
<sequence>MTATKTPSSPQLSAPYEDAQREEQGSSNAVPQEEAKPTLSPKEDLSIYKEHERFYFDDGNVFFLVEDILYGVHRSVLCRDSAHFVELLAERRNSKGGQSSPGELFIMDDVKRSEFEALLSVLYPSDFHESELKTVEEWASVLRLATLWSFSSIRKLPITRLEPIASPVDKIVFGRTYTVDDWLVPGFDALCQREQPLSKEEGHRLGIDDAMLVASLREGVRDPKVRRKPGEITRMIQSRLSPIDAPEQDHDSQHESADVRPLQSPSIWENVAQTFKWAKSVPEPKEATDPVGGDKMEEVPSPEEAGSVADTRSNGGGDTE</sequence>
<organism evidence="3 4">
    <name type="scientific">Hericium alpestre</name>
    <dbReference type="NCBI Taxonomy" id="135208"/>
    <lineage>
        <taxon>Eukaryota</taxon>
        <taxon>Fungi</taxon>
        <taxon>Dikarya</taxon>
        <taxon>Basidiomycota</taxon>
        <taxon>Agaricomycotina</taxon>
        <taxon>Agaricomycetes</taxon>
        <taxon>Russulales</taxon>
        <taxon>Hericiaceae</taxon>
        <taxon>Hericium</taxon>
    </lineage>
</organism>
<evidence type="ECO:0000313" key="4">
    <source>
        <dbReference type="Proteomes" id="UP000298061"/>
    </source>
</evidence>
<proteinExistence type="predicted"/>
<dbReference type="STRING" id="135208.A0A4Z0AAI5"/>
<evidence type="ECO:0000256" key="1">
    <source>
        <dbReference type="SAM" id="MobiDB-lite"/>
    </source>
</evidence>
<feature type="region of interest" description="Disordered" evidence="1">
    <location>
        <begin position="223"/>
        <end position="320"/>
    </location>
</feature>
<evidence type="ECO:0000259" key="2">
    <source>
        <dbReference type="PROSITE" id="PS50097"/>
    </source>
</evidence>
<dbReference type="InterPro" id="IPR011333">
    <property type="entry name" value="SKP1/BTB/POZ_sf"/>
</dbReference>
<feature type="domain" description="BTB" evidence="2">
    <location>
        <begin position="59"/>
        <end position="131"/>
    </location>
</feature>
<feature type="compositionally biased region" description="Polar residues" evidence="1">
    <location>
        <begin position="1"/>
        <end position="12"/>
    </location>
</feature>
<evidence type="ECO:0000313" key="3">
    <source>
        <dbReference type="EMBL" id="TFY83755.1"/>
    </source>
</evidence>
<dbReference type="CDD" id="cd18186">
    <property type="entry name" value="BTB_POZ_ZBTB_KLHL-like"/>
    <property type="match status" value="1"/>
</dbReference>
<reference evidence="3 4" key="1">
    <citation type="submission" date="2019-02" db="EMBL/GenBank/DDBJ databases">
        <title>Genome sequencing of the rare red list fungi Hericium alpestre (H. flagellum).</title>
        <authorList>
            <person name="Buettner E."/>
            <person name="Kellner H."/>
        </authorList>
    </citation>
    <scope>NUCLEOTIDE SEQUENCE [LARGE SCALE GENOMIC DNA]</scope>
    <source>
        <strain evidence="3 4">DSM 108284</strain>
    </source>
</reference>
<comment type="caution">
    <text evidence="3">The sequence shown here is derived from an EMBL/GenBank/DDBJ whole genome shotgun (WGS) entry which is preliminary data.</text>
</comment>
<dbReference type="InterPro" id="IPR000210">
    <property type="entry name" value="BTB/POZ_dom"/>
</dbReference>
<feature type="compositionally biased region" description="Basic and acidic residues" evidence="1">
    <location>
        <begin position="33"/>
        <end position="42"/>
    </location>
</feature>
<protein>
    <recommendedName>
        <fullName evidence="2">BTB domain-containing protein</fullName>
    </recommendedName>
</protein>
<keyword evidence="4" id="KW-1185">Reference proteome</keyword>